<evidence type="ECO:0000256" key="1">
    <source>
        <dbReference type="SAM" id="MobiDB-lite"/>
    </source>
</evidence>
<evidence type="ECO:0000313" key="3">
    <source>
        <dbReference type="Proteomes" id="UP000004994"/>
    </source>
</evidence>
<feature type="compositionally biased region" description="Polar residues" evidence="1">
    <location>
        <begin position="35"/>
        <end position="49"/>
    </location>
</feature>
<organism evidence="2">
    <name type="scientific">Solanum lycopersicum</name>
    <name type="common">Tomato</name>
    <name type="synonym">Lycopersicon esculentum</name>
    <dbReference type="NCBI Taxonomy" id="4081"/>
    <lineage>
        <taxon>Eukaryota</taxon>
        <taxon>Viridiplantae</taxon>
        <taxon>Streptophyta</taxon>
        <taxon>Embryophyta</taxon>
        <taxon>Tracheophyta</taxon>
        <taxon>Spermatophyta</taxon>
        <taxon>Magnoliopsida</taxon>
        <taxon>eudicotyledons</taxon>
        <taxon>Gunneridae</taxon>
        <taxon>Pentapetalae</taxon>
        <taxon>asterids</taxon>
        <taxon>lamiids</taxon>
        <taxon>Solanales</taxon>
        <taxon>Solanaceae</taxon>
        <taxon>Solanoideae</taxon>
        <taxon>Solaneae</taxon>
        <taxon>Solanum</taxon>
        <taxon>Solanum subgen. Lycopersicon</taxon>
    </lineage>
</organism>
<dbReference type="EnsemblPlants" id="Solyc00g034010.2.1">
    <property type="protein sequence ID" value="Solyc00g034010.2.1.1.CDS"/>
    <property type="gene ID" value="Solyc00g034010.2"/>
</dbReference>
<proteinExistence type="predicted"/>
<sequence length="145" mass="16528">MSYDSNQQWQQPSNQQQPFPPQQGTPNRPLPVGNHQKSQQSYSWVDGNTQVHHQQSQQSWSWQSQSVAQTPAIVQTPQLPPVADTFLMQNNSHQQLHQQLHQNVMAHHQQAMSHHQQVMDTHRNMAASMGSMATIVQPQQQAQVS</sequence>
<keyword evidence="3" id="KW-1185">Reference proteome</keyword>
<protein>
    <submittedName>
        <fullName evidence="2">Uncharacterized protein</fullName>
    </submittedName>
</protein>
<feature type="compositionally biased region" description="Low complexity" evidence="1">
    <location>
        <begin position="50"/>
        <end position="67"/>
    </location>
</feature>
<name>A0A494G9C9_SOLLC</name>
<feature type="region of interest" description="Disordered" evidence="1">
    <location>
        <begin position="1"/>
        <end position="76"/>
    </location>
</feature>
<reference evidence="2" key="2">
    <citation type="submission" date="2019-04" db="UniProtKB">
        <authorList>
            <consortium name="EnsemblPlants"/>
        </authorList>
    </citation>
    <scope>IDENTIFICATION</scope>
    <source>
        <strain evidence="2">cv. Heinz 1706</strain>
    </source>
</reference>
<dbReference type="Proteomes" id="UP000004994">
    <property type="component" value="Unassembled WGS sequence"/>
</dbReference>
<dbReference type="PaxDb" id="4081-Solyc00g034010.1.1"/>
<dbReference type="InParanoid" id="A0A494G9C9"/>
<dbReference type="AlphaFoldDB" id="A0A494G9C9"/>
<feature type="compositionally biased region" description="Low complexity" evidence="1">
    <location>
        <begin position="7"/>
        <end position="17"/>
    </location>
</feature>
<evidence type="ECO:0000313" key="2">
    <source>
        <dbReference type="EnsemblPlants" id="Solyc00g034010.2.1.1.CDS"/>
    </source>
</evidence>
<reference evidence="2" key="1">
    <citation type="journal article" date="2012" name="Nature">
        <title>The tomato genome sequence provides insights into fleshy fruit evolution.</title>
        <authorList>
            <consortium name="Tomato Genome Consortium"/>
        </authorList>
    </citation>
    <scope>NUCLEOTIDE SEQUENCE [LARGE SCALE GENOMIC DNA]</scope>
    <source>
        <strain evidence="2">cv. Heinz 1706</strain>
    </source>
</reference>
<dbReference type="Gramene" id="Solyc00g034010.2.1">
    <property type="protein sequence ID" value="Solyc00g034010.2.1.1.CDS"/>
    <property type="gene ID" value="Solyc00g034010.2"/>
</dbReference>
<accession>A0A494G9C9</accession>